<evidence type="ECO:0000313" key="2">
    <source>
        <dbReference type="Proteomes" id="UP000619260"/>
    </source>
</evidence>
<reference evidence="1" key="1">
    <citation type="submission" date="2021-01" db="EMBL/GenBank/DDBJ databases">
        <title>Whole genome shotgun sequence of Virgisporangium aliadipatigenens NBRC 105644.</title>
        <authorList>
            <person name="Komaki H."/>
            <person name="Tamura T."/>
        </authorList>
    </citation>
    <scope>NUCLEOTIDE SEQUENCE</scope>
    <source>
        <strain evidence="1">NBRC 105644</strain>
    </source>
</reference>
<gene>
    <name evidence="1" type="ORF">Val02_26930</name>
</gene>
<sequence>MSNRRRPKMTPAQRLAAKRAVRCPDCRSDVELRGRRVEVRHDDGCPALAILAGRGLTDSAMIVSRNGSTASVRLGQIGGIPAIGILGATPYERLYDG</sequence>
<dbReference type="EMBL" id="BOPF01000008">
    <property type="protein sequence ID" value="GIJ45807.1"/>
    <property type="molecule type" value="Genomic_DNA"/>
</dbReference>
<organism evidence="1 2">
    <name type="scientific">Virgisporangium aliadipatigenens</name>
    <dbReference type="NCBI Taxonomy" id="741659"/>
    <lineage>
        <taxon>Bacteria</taxon>
        <taxon>Bacillati</taxon>
        <taxon>Actinomycetota</taxon>
        <taxon>Actinomycetes</taxon>
        <taxon>Micromonosporales</taxon>
        <taxon>Micromonosporaceae</taxon>
        <taxon>Virgisporangium</taxon>
    </lineage>
</organism>
<dbReference type="AlphaFoldDB" id="A0A8J4DQY7"/>
<keyword evidence="2" id="KW-1185">Reference proteome</keyword>
<dbReference type="RefSeq" id="WP_203899345.1">
    <property type="nucleotide sequence ID" value="NZ_BOPF01000008.1"/>
</dbReference>
<comment type="caution">
    <text evidence="1">The sequence shown here is derived from an EMBL/GenBank/DDBJ whole genome shotgun (WGS) entry which is preliminary data.</text>
</comment>
<accession>A0A8J4DQY7</accession>
<protein>
    <submittedName>
        <fullName evidence="1">Uncharacterized protein</fullName>
    </submittedName>
</protein>
<proteinExistence type="predicted"/>
<evidence type="ECO:0000313" key="1">
    <source>
        <dbReference type="EMBL" id="GIJ45807.1"/>
    </source>
</evidence>
<dbReference type="Proteomes" id="UP000619260">
    <property type="component" value="Unassembled WGS sequence"/>
</dbReference>
<name>A0A8J4DQY7_9ACTN</name>